<gene>
    <name evidence="2" type="ORF">M5K25_027150</name>
</gene>
<reference evidence="2 3" key="1">
    <citation type="journal article" date="2024" name="Plant Biotechnol. J.">
        <title>Dendrobium thyrsiflorum genome and its molecular insights into genes involved in important horticultural traits.</title>
        <authorList>
            <person name="Chen B."/>
            <person name="Wang J.Y."/>
            <person name="Zheng P.J."/>
            <person name="Li K.L."/>
            <person name="Liang Y.M."/>
            <person name="Chen X.F."/>
            <person name="Zhang C."/>
            <person name="Zhao X."/>
            <person name="He X."/>
            <person name="Zhang G.Q."/>
            <person name="Liu Z.J."/>
            <person name="Xu Q."/>
        </authorList>
    </citation>
    <scope>NUCLEOTIDE SEQUENCE [LARGE SCALE GENOMIC DNA]</scope>
    <source>
        <tissue evidence="2">Leaf</tissue>
    </source>
</reference>
<sequence length="157" mass="17439">MGWSLAKRRKRLEAETKEEKLASFPRRRRREVEQARKLFQENPQPLNSPPNSHKTATQQPIGKGKGEGQQPSTGSQTSPRDSSPAGKVHGNNSSKARNSREPRSQEASPNRQHKSQTAGTGTATQQGNRSPPTQETKRAGQKPKPTFTRKEQMYGAD</sequence>
<dbReference type="Proteomes" id="UP001552299">
    <property type="component" value="Unassembled WGS sequence"/>
</dbReference>
<dbReference type="EMBL" id="JANQDX010000019">
    <property type="protein sequence ID" value="KAL0904981.1"/>
    <property type="molecule type" value="Genomic_DNA"/>
</dbReference>
<dbReference type="AlphaFoldDB" id="A0ABD0TZ82"/>
<name>A0ABD0TZ82_DENTH</name>
<feature type="region of interest" description="Disordered" evidence="1">
    <location>
        <begin position="1"/>
        <end position="157"/>
    </location>
</feature>
<feature type="compositionally biased region" description="Basic and acidic residues" evidence="1">
    <location>
        <begin position="12"/>
        <end position="21"/>
    </location>
</feature>
<protein>
    <submittedName>
        <fullName evidence="2">Uncharacterized protein</fullName>
    </submittedName>
</protein>
<keyword evidence="3" id="KW-1185">Reference proteome</keyword>
<feature type="compositionally biased region" description="Basic residues" evidence="1">
    <location>
        <begin position="1"/>
        <end position="11"/>
    </location>
</feature>
<feature type="compositionally biased region" description="Polar residues" evidence="1">
    <location>
        <begin position="41"/>
        <end position="60"/>
    </location>
</feature>
<organism evidence="2 3">
    <name type="scientific">Dendrobium thyrsiflorum</name>
    <name type="common">Pinecone-like raceme dendrobium</name>
    <name type="synonym">Orchid</name>
    <dbReference type="NCBI Taxonomy" id="117978"/>
    <lineage>
        <taxon>Eukaryota</taxon>
        <taxon>Viridiplantae</taxon>
        <taxon>Streptophyta</taxon>
        <taxon>Embryophyta</taxon>
        <taxon>Tracheophyta</taxon>
        <taxon>Spermatophyta</taxon>
        <taxon>Magnoliopsida</taxon>
        <taxon>Liliopsida</taxon>
        <taxon>Asparagales</taxon>
        <taxon>Orchidaceae</taxon>
        <taxon>Epidendroideae</taxon>
        <taxon>Malaxideae</taxon>
        <taxon>Dendrobiinae</taxon>
        <taxon>Dendrobium</taxon>
    </lineage>
</organism>
<feature type="compositionally biased region" description="Basic and acidic residues" evidence="1">
    <location>
        <begin position="148"/>
        <end position="157"/>
    </location>
</feature>
<comment type="caution">
    <text evidence="2">The sequence shown here is derived from an EMBL/GenBank/DDBJ whole genome shotgun (WGS) entry which is preliminary data.</text>
</comment>
<evidence type="ECO:0000313" key="3">
    <source>
        <dbReference type="Proteomes" id="UP001552299"/>
    </source>
</evidence>
<proteinExistence type="predicted"/>
<feature type="compositionally biased region" description="Polar residues" evidence="1">
    <location>
        <begin position="69"/>
        <end position="81"/>
    </location>
</feature>
<evidence type="ECO:0000256" key="1">
    <source>
        <dbReference type="SAM" id="MobiDB-lite"/>
    </source>
</evidence>
<accession>A0ABD0TZ82</accession>
<feature type="compositionally biased region" description="Basic and acidic residues" evidence="1">
    <location>
        <begin position="30"/>
        <end position="39"/>
    </location>
</feature>
<evidence type="ECO:0000313" key="2">
    <source>
        <dbReference type="EMBL" id="KAL0904981.1"/>
    </source>
</evidence>
<feature type="compositionally biased region" description="Low complexity" evidence="1">
    <location>
        <begin position="116"/>
        <end position="127"/>
    </location>
</feature>